<evidence type="ECO:0008006" key="7">
    <source>
        <dbReference type="Google" id="ProtNLM"/>
    </source>
</evidence>
<dbReference type="PANTHER" id="PTHR47874">
    <property type="entry name" value="EXPRESSED PROTEIN"/>
    <property type="match status" value="1"/>
</dbReference>
<reference evidence="5 6" key="1">
    <citation type="submission" date="2024-01" db="EMBL/GenBank/DDBJ databases">
        <title>The complete chloroplast genome sequence of Lithospermum erythrorhizon: insights into the phylogenetic relationship among Boraginaceae species and the maternal lineages of purple gromwells.</title>
        <authorList>
            <person name="Okada T."/>
            <person name="Watanabe K."/>
        </authorList>
    </citation>
    <scope>NUCLEOTIDE SEQUENCE [LARGE SCALE GENOMIC DNA]</scope>
</reference>
<feature type="compositionally biased region" description="Polar residues" evidence="4">
    <location>
        <begin position="14"/>
        <end position="35"/>
    </location>
</feature>
<dbReference type="GO" id="GO:0003729">
    <property type="term" value="F:mRNA binding"/>
    <property type="evidence" value="ECO:0007669"/>
    <property type="project" value="InterPro"/>
</dbReference>
<organism evidence="5 6">
    <name type="scientific">Lithospermum erythrorhizon</name>
    <name type="common">Purple gromwell</name>
    <name type="synonym">Lithospermum officinale var. erythrorhizon</name>
    <dbReference type="NCBI Taxonomy" id="34254"/>
    <lineage>
        <taxon>Eukaryota</taxon>
        <taxon>Viridiplantae</taxon>
        <taxon>Streptophyta</taxon>
        <taxon>Embryophyta</taxon>
        <taxon>Tracheophyta</taxon>
        <taxon>Spermatophyta</taxon>
        <taxon>Magnoliopsida</taxon>
        <taxon>eudicotyledons</taxon>
        <taxon>Gunneridae</taxon>
        <taxon>Pentapetalae</taxon>
        <taxon>asterids</taxon>
        <taxon>lamiids</taxon>
        <taxon>Boraginales</taxon>
        <taxon>Boraginaceae</taxon>
        <taxon>Boraginoideae</taxon>
        <taxon>Lithospermeae</taxon>
        <taxon>Lithospermum</taxon>
    </lineage>
</organism>
<comment type="similarity">
    <text evidence="1">Belongs to the PPR family. P subfamily.</text>
</comment>
<dbReference type="Pfam" id="PF01535">
    <property type="entry name" value="PPR"/>
    <property type="match status" value="2"/>
</dbReference>
<keyword evidence="6" id="KW-1185">Reference proteome</keyword>
<feature type="repeat" description="PPR" evidence="3">
    <location>
        <begin position="323"/>
        <end position="357"/>
    </location>
</feature>
<sequence length="416" mass="47655">MAMASFSLSFPHPTKSNPIPLSNNNNKIPQSNSKLKVSKKGQFPTLSVKETSNFSNQTGNKKIPIKNMVRKNEVWVNTVTEALSDCIDNKEWLQALEVFEMLRKQPFYEPGEETYKKLLVLLGKSGQPERAHQLFDKMIEEGLEPTKDLYTALIDTYCRNNAITEAFSVLEQMKTLPLCQPDVYTFNILIKACIDDCRFDLVDLLYEQMDECSITPNTFTQTFVLSGYGKAGRYEQMEKVFSGMLVSTTCMPDVRTMNTILSLFGKKGQIELMEKWYEKFCNFGIEPETHTFNILISAYGKKRMYGKMFSVMGYMRKLAFPWTTPTYNNIIDVFAEVGDAEKMEYTFDRMRAEEMKIDNRTFCCLIRGYANAGLFHKVQSSVQLAAKLEIPENSLFYNAVIYASAKAGDLMEMDRV</sequence>
<dbReference type="InterPro" id="IPR044179">
    <property type="entry name" value="PPR5-like"/>
</dbReference>
<name>A0AAV3Q038_LITER</name>
<dbReference type="SUPFAM" id="SSF48452">
    <property type="entry name" value="TPR-like"/>
    <property type="match status" value="1"/>
</dbReference>
<dbReference type="PROSITE" id="PS51375">
    <property type="entry name" value="PPR"/>
    <property type="match status" value="5"/>
</dbReference>
<proteinExistence type="inferred from homology"/>
<evidence type="ECO:0000313" key="5">
    <source>
        <dbReference type="EMBL" id="GAA0156761.1"/>
    </source>
</evidence>
<evidence type="ECO:0000256" key="4">
    <source>
        <dbReference type="SAM" id="MobiDB-lite"/>
    </source>
</evidence>
<feature type="repeat" description="PPR" evidence="3">
    <location>
        <begin position="253"/>
        <end position="287"/>
    </location>
</feature>
<evidence type="ECO:0000313" key="6">
    <source>
        <dbReference type="Proteomes" id="UP001454036"/>
    </source>
</evidence>
<keyword evidence="2" id="KW-0677">Repeat</keyword>
<dbReference type="EMBL" id="BAABME010002941">
    <property type="protein sequence ID" value="GAA0156761.1"/>
    <property type="molecule type" value="Genomic_DNA"/>
</dbReference>
<dbReference type="Gene3D" id="1.25.40.10">
    <property type="entry name" value="Tetratricopeptide repeat domain"/>
    <property type="match status" value="3"/>
</dbReference>
<dbReference type="PANTHER" id="PTHR47874:SF7">
    <property type="entry name" value="BNAA05G30910D PROTEIN"/>
    <property type="match status" value="1"/>
</dbReference>
<evidence type="ECO:0000256" key="1">
    <source>
        <dbReference type="ARBA" id="ARBA00007626"/>
    </source>
</evidence>
<dbReference type="InterPro" id="IPR011990">
    <property type="entry name" value="TPR-like_helical_dom_sf"/>
</dbReference>
<dbReference type="Proteomes" id="UP001454036">
    <property type="component" value="Unassembled WGS sequence"/>
</dbReference>
<gene>
    <name evidence="5" type="ORF">LIER_14173</name>
</gene>
<dbReference type="AlphaFoldDB" id="A0AAV3Q038"/>
<feature type="region of interest" description="Disordered" evidence="4">
    <location>
        <begin position="14"/>
        <end position="41"/>
    </location>
</feature>
<feature type="repeat" description="PPR" evidence="3">
    <location>
        <begin position="182"/>
        <end position="216"/>
    </location>
</feature>
<comment type="caution">
    <text evidence="5">The sequence shown here is derived from an EMBL/GenBank/DDBJ whole genome shotgun (WGS) entry which is preliminary data.</text>
</comment>
<protein>
    <recommendedName>
        <fullName evidence="7">Pentatricopeptide repeat-containing protein</fullName>
    </recommendedName>
</protein>
<evidence type="ECO:0000256" key="3">
    <source>
        <dbReference type="PROSITE-ProRule" id="PRU00708"/>
    </source>
</evidence>
<dbReference type="Pfam" id="PF13041">
    <property type="entry name" value="PPR_2"/>
    <property type="match status" value="3"/>
</dbReference>
<accession>A0AAV3Q038</accession>
<evidence type="ECO:0000256" key="2">
    <source>
        <dbReference type="ARBA" id="ARBA00022737"/>
    </source>
</evidence>
<dbReference type="NCBIfam" id="TIGR00756">
    <property type="entry name" value="PPR"/>
    <property type="match status" value="7"/>
</dbReference>
<dbReference type="InterPro" id="IPR002885">
    <property type="entry name" value="PPR_rpt"/>
</dbReference>
<feature type="repeat" description="PPR" evidence="3">
    <location>
        <begin position="146"/>
        <end position="180"/>
    </location>
</feature>
<feature type="repeat" description="PPR" evidence="3">
    <location>
        <begin position="111"/>
        <end position="145"/>
    </location>
</feature>